<sequence length="64" mass="7196">MEVETLYFRTLEGAVEFLRSEGFVFQGAPNRWKKDSEGKVLRADIHVSGAQHATIVIYRPGAES</sequence>
<dbReference type="RefSeq" id="WP_209766679.1">
    <property type="nucleotide sequence ID" value="NZ_JAGINP010000008.1"/>
</dbReference>
<protein>
    <submittedName>
        <fullName evidence="1">Uncharacterized protein</fullName>
    </submittedName>
</protein>
<name>A0ABS4SJS7_9PROT</name>
<evidence type="ECO:0000313" key="2">
    <source>
        <dbReference type="Proteomes" id="UP000781958"/>
    </source>
</evidence>
<comment type="caution">
    <text evidence="1">The sequence shown here is derived from an EMBL/GenBank/DDBJ whole genome shotgun (WGS) entry which is preliminary data.</text>
</comment>
<organism evidence="1 2">
    <name type="scientific">Azospirillum rugosum</name>
    <dbReference type="NCBI Taxonomy" id="416170"/>
    <lineage>
        <taxon>Bacteria</taxon>
        <taxon>Pseudomonadati</taxon>
        <taxon>Pseudomonadota</taxon>
        <taxon>Alphaproteobacteria</taxon>
        <taxon>Rhodospirillales</taxon>
        <taxon>Azospirillaceae</taxon>
        <taxon>Azospirillum</taxon>
    </lineage>
</organism>
<keyword evidence="2" id="KW-1185">Reference proteome</keyword>
<dbReference type="Proteomes" id="UP000781958">
    <property type="component" value="Unassembled WGS sequence"/>
</dbReference>
<dbReference type="EMBL" id="JAGINP010000008">
    <property type="protein sequence ID" value="MBP2292817.1"/>
    <property type="molecule type" value="Genomic_DNA"/>
</dbReference>
<proteinExistence type="predicted"/>
<gene>
    <name evidence="1" type="ORF">J2851_002598</name>
</gene>
<accession>A0ABS4SJS7</accession>
<evidence type="ECO:0000313" key="1">
    <source>
        <dbReference type="EMBL" id="MBP2292817.1"/>
    </source>
</evidence>
<reference evidence="1 2" key="1">
    <citation type="submission" date="2021-03" db="EMBL/GenBank/DDBJ databases">
        <title>Genomic Encyclopedia of Type Strains, Phase III (KMG-III): the genomes of soil and plant-associated and newly described type strains.</title>
        <authorList>
            <person name="Whitman W."/>
        </authorList>
    </citation>
    <scope>NUCLEOTIDE SEQUENCE [LARGE SCALE GENOMIC DNA]</scope>
    <source>
        <strain evidence="1 2">IMMIB AFH-6</strain>
    </source>
</reference>